<name>A0A095SNX8_9GAMM</name>
<evidence type="ECO:0000256" key="2">
    <source>
        <dbReference type="SAM" id="SignalP"/>
    </source>
</evidence>
<evidence type="ECO:0000256" key="1">
    <source>
        <dbReference type="PIRSR" id="PIRSR611757-1"/>
    </source>
</evidence>
<dbReference type="Pfam" id="PF13406">
    <property type="entry name" value="SLT_2"/>
    <property type="match status" value="1"/>
</dbReference>
<evidence type="ECO:0000259" key="3">
    <source>
        <dbReference type="Pfam" id="PF13406"/>
    </source>
</evidence>
<keyword evidence="5" id="KW-1185">Reference proteome</keyword>
<comment type="caution">
    <text evidence="4">The sequence shown here is derived from an EMBL/GenBank/DDBJ whole genome shotgun (WGS) entry which is preliminary data.</text>
</comment>
<dbReference type="InterPro" id="IPR011757">
    <property type="entry name" value="Lytic_transglycosylase_MltB"/>
</dbReference>
<feature type="active site" evidence="1">
    <location>
        <position position="132"/>
    </location>
</feature>
<keyword evidence="2" id="KW-0732">Signal</keyword>
<reference evidence="4 5" key="1">
    <citation type="submission" date="2012-09" db="EMBL/GenBank/DDBJ databases">
        <title>Genome Sequence of alkane-degrading Bacterium Alcanivorax sp. 19-m-6.</title>
        <authorList>
            <person name="Lai Q."/>
            <person name="Shao Z."/>
        </authorList>
    </citation>
    <scope>NUCLEOTIDE SEQUENCE [LARGE SCALE GENOMIC DNA]</scope>
    <source>
        <strain evidence="4 5">19-m-6</strain>
    </source>
</reference>
<feature type="chain" id="PRO_5001911153" evidence="2">
    <location>
        <begin position="23"/>
        <end position="349"/>
    </location>
</feature>
<gene>
    <name evidence="4" type="ORF">Y5S_00764</name>
</gene>
<protein>
    <submittedName>
        <fullName evidence="4">Membrane-bound lytic murein transglycosylase B</fullName>
    </submittedName>
</protein>
<dbReference type="PANTHER" id="PTHR30163:SF9">
    <property type="entry name" value="MEMBRANE-BOUND LYTIC MUREIN TRANSGLYCOSYLASE B"/>
    <property type="match status" value="1"/>
</dbReference>
<accession>A0A095SNX8</accession>
<sequence length="349" mass="38376">MRRIHHGFIGTLLSLAALTAQAELEHTCPENGAYLERPAAKTMIADLVKQGLDEQRIRTVLGSAECQPKILESIARPAEKTHTWATYQKIFLQESRVQKGVEFAHEHADTLSRAEQTYGVPREIILAIIGVETRYGQHMGTYRVVDALATLGFDYPPRGKFFSKQLKALFELEQQAHIDAETITGSYAGAMGFGQFIPTSYQAYAVDFDNDGVTDLVNNPVDAIGSVANYFSEHKWKPGLPVAARAQLTGSGYQALAKKGYQPSFTLATAQAAGVTPLSCQAAITSEFCFDLPDSTRVALLDLQGTDGAEFWLATDNFYTITRYNHSRLYAMAVLQLSRQLAAALENTQ</sequence>
<dbReference type="RefSeq" id="WP_052041375.1">
    <property type="nucleotide sequence ID" value="NZ_ARXV01000002.1"/>
</dbReference>
<dbReference type="Proteomes" id="UP000029444">
    <property type="component" value="Unassembled WGS sequence"/>
</dbReference>
<dbReference type="NCBIfam" id="TIGR02282">
    <property type="entry name" value="MltB"/>
    <property type="match status" value="1"/>
</dbReference>
<dbReference type="InterPro" id="IPR031304">
    <property type="entry name" value="SLT_2"/>
</dbReference>
<dbReference type="GO" id="GO:0009253">
    <property type="term" value="P:peptidoglycan catabolic process"/>
    <property type="evidence" value="ECO:0007669"/>
    <property type="project" value="TreeGrafter"/>
</dbReference>
<dbReference type="InterPro" id="IPR043426">
    <property type="entry name" value="MltB-like"/>
</dbReference>
<dbReference type="Gene3D" id="1.10.530.10">
    <property type="match status" value="1"/>
</dbReference>
<dbReference type="GO" id="GO:0008933">
    <property type="term" value="F:peptidoglycan lytic transglycosylase activity"/>
    <property type="evidence" value="ECO:0007669"/>
    <property type="project" value="TreeGrafter"/>
</dbReference>
<evidence type="ECO:0000313" key="4">
    <source>
        <dbReference type="EMBL" id="KGD66292.1"/>
    </source>
</evidence>
<dbReference type="InterPro" id="IPR023346">
    <property type="entry name" value="Lysozyme-like_dom_sf"/>
</dbReference>
<dbReference type="FunFam" id="1.10.8.350:FF:000001">
    <property type="entry name" value="Lytic murein transglycosylase B"/>
    <property type="match status" value="1"/>
</dbReference>
<feature type="domain" description="Transglycosylase SLT" evidence="3">
    <location>
        <begin position="40"/>
        <end position="338"/>
    </location>
</feature>
<feature type="signal peptide" evidence="2">
    <location>
        <begin position="1"/>
        <end position="22"/>
    </location>
</feature>
<dbReference type="PATRIC" id="fig|1177154.3.peg.769"/>
<organism evidence="4 5">
    <name type="scientific">Alcanivorax nanhaiticus</name>
    <dbReference type="NCBI Taxonomy" id="1177154"/>
    <lineage>
        <taxon>Bacteria</taxon>
        <taxon>Pseudomonadati</taxon>
        <taxon>Pseudomonadota</taxon>
        <taxon>Gammaproteobacteria</taxon>
        <taxon>Oceanospirillales</taxon>
        <taxon>Alcanivoracaceae</taxon>
        <taxon>Alcanivorax</taxon>
    </lineage>
</organism>
<dbReference type="Gene3D" id="1.10.8.350">
    <property type="entry name" value="Bacterial muramidase"/>
    <property type="match status" value="1"/>
</dbReference>
<dbReference type="AlphaFoldDB" id="A0A095SNX8"/>
<dbReference type="EMBL" id="ARXV01000002">
    <property type="protein sequence ID" value="KGD66292.1"/>
    <property type="molecule type" value="Genomic_DNA"/>
</dbReference>
<evidence type="ECO:0000313" key="5">
    <source>
        <dbReference type="Proteomes" id="UP000029444"/>
    </source>
</evidence>
<dbReference type="eggNOG" id="COG2951">
    <property type="taxonomic scope" value="Bacteria"/>
</dbReference>
<dbReference type="PANTHER" id="PTHR30163">
    <property type="entry name" value="MEMBRANE-BOUND LYTIC MUREIN TRANSGLYCOSYLASE B"/>
    <property type="match status" value="1"/>
</dbReference>
<dbReference type="SUPFAM" id="SSF53955">
    <property type="entry name" value="Lysozyme-like"/>
    <property type="match status" value="1"/>
</dbReference>
<dbReference type="CDD" id="cd13399">
    <property type="entry name" value="Slt35-like"/>
    <property type="match status" value="1"/>
</dbReference>
<dbReference type="STRING" id="1177154.Y5S_00764"/>
<proteinExistence type="predicted"/>